<dbReference type="PRINTS" id="PR00315">
    <property type="entry name" value="ELONGATNFCT"/>
</dbReference>
<accession>A0A1D1W4C7</accession>
<dbReference type="PANTHER" id="PTHR42908:SF3">
    <property type="entry name" value="ELONGATION FACTOR-LIKE GTPASE 1"/>
    <property type="match status" value="1"/>
</dbReference>
<evidence type="ECO:0000256" key="3">
    <source>
        <dbReference type="ARBA" id="ARBA00022517"/>
    </source>
</evidence>
<dbReference type="Gene3D" id="3.40.50.300">
    <property type="entry name" value="P-loop containing nucleotide triphosphate hydrolases"/>
    <property type="match status" value="1"/>
</dbReference>
<dbReference type="SUPFAM" id="SSF54980">
    <property type="entry name" value="EF-G C-terminal domain-like"/>
    <property type="match status" value="2"/>
</dbReference>
<dbReference type="InterPro" id="IPR027417">
    <property type="entry name" value="P-loop_NTPase"/>
</dbReference>
<evidence type="ECO:0000256" key="7">
    <source>
        <dbReference type="ARBA" id="ARBA00048548"/>
    </source>
</evidence>
<dbReference type="InterPro" id="IPR041095">
    <property type="entry name" value="EFG_II"/>
</dbReference>
<protein>
    <recommendedName>
        <fullName evidence="8">Ribosome assembly protein 1</fullName>
    </recommendedName>
    <alternativeName>
        <fullName evidence="9">Elongation factor-like 1</fullName>
    </alternativeName>
</protein>
<dbReference type="NCBIfam" id="TIGR00231">
    <property type="entry name" value="small_GTP"/>
    <property type="match status" value="1"/>
</dbReference>
<dbReference type="GO" id="GO:0003924">
    <property type="term" value="F:GTPase activity"/>
    <property type="evidence" value="ECO:0007669"/>
    <property type="project" value="InterPro"/>
</dbReference>
<dbReference type="Gene3D" id="3.30.70.870">
    <property type="entry name" value="Elongation Factor G (Translational Gtpase), domain 3"/>
    <property type="match status" value="1"/>
</dbReference>
<dbReference type="FunFam" id="3.30.70.240:FF:000006">
    <property type="entry name" value="Elongation factor like GTPase 1"/>
    <property type="match status" value="1"/>
</dbReference>
<dbReference type="FunFam" id="3.90.1430.10:FF:000002">
    <property type="entry name" value="Elongation factor like GTPase 1"/>
    <property type="match status" value="1"/>
</dbReference>
<dbReference type="SMART" id="SM00838">
    <property type="entry name" value="EFG_C"/>
    <property type="match status" value="1"/>
</dbReference>
<dbReference type="Gene3D" id="2.40.30.10">
    <property type="entry name" value="Translation factors"/>
    <property type="match status" value="1"/>
</dbReference>
<dbReference type="CDD" id="cd16261">
    <property type="entry name" value="EF2_snRNP_III"/>
    <property type="match status" value="1"/>
</dbReference>
<dbReference type="InterPro" id="IPR004161">
    <property type="entry name" value="EFTu-like_2"/>
</dbReference>
<dbReference type="Pfam" id="PF14492">
    <property type="entry name" value="EFG_III"/>
    <property type="match status" value="1"/>
</dbReference>
<dbReference type="SUPFAM" id="SSF54211">
    <property type="entry name" value="Ribosomal protein S5 domain 2-like"/>
    <property type="match status" value="1"/>
</dbReference>
<dbReference type="InterPro" id="IPR000795">
    <property type="entry name" value="T_Tr_GTP-bd_dom"/>
</dbReference>
<dbReference type="SMR" id="A0A1D1W4C7"/>
<dbReference type="PANTHER" id="PTHR42908">
    <property type="entry name" value="TRANSLATION ELONGATION FACTOR-RELATED"/>
    <property type="match status" value="1"/>
</dbReference>
<comment type="catalytic activity">
    <reaction evidence="7">
        <text>GTP + H2O = GDP + phosphate + H(+)</text>
        <dbReference type="Rhea" id="RHEA:19669"/>
        <dbReference type="ChEBI" id="CHEBI:15377"/>
        <dbReference type="ChEBI" id="CHEBI:15378"/>
        <dbReference type="ChEBI" id="CHEBI:37565"/>
        <dbReference type="ChEBI" id="CHEBI:43474"/>
        <dbReference type="ChEBI" id="CHEBI:58189"/>
    </reaction>
</comment>
<keyword evidence="2" id="KW-0963">Cytoplasm</keyword>
<dbReference type="Gene3D" id="3.30.70.240">
    <property type="match status" value="1"/>
</dbReference>
<sequence>MRNLTSDEFLLLRRKPRRIRNICILAHVDHGKTTLADSLVANNGIISQRMAGKLRYMDNRPDEQERGITMKSSAISLHYQMSNRTDNFLINLIDSPGHVDFTGEVSTAVRLCDGAIVVVDVVEGCAPQTVQVLRQAWKEHIKPILVLNKIDRLIVEKKMTPMEAYQRLVQVLEQVNAVMGSLFTTKILLEQDQRRSEKSVNIEDKETFDWDAGLEEADDSSLYFQPELGNVAFVSAVDGWGFTTEHFAAIYSDKLKLSRNVLRKTLWGDFYINIKEKKVQRGALNKGKKPLFVQLILENIWQIYDAVCNKKDKDLTDKIVTALGLQLHARDAKQSDVKGYLFAICSQWLPLSKCILDMVCDKLPSPSELSEERIQALISNHRRFDSLPEETRKLKEVFLKCDSKSKNLTVAFVSKMFAVDPADISRTGTQRPTGQTLSMEEIAARRQQVRLLAAQAQKANQNSEGQAEVSSAVSNEVKEKPSAIFMGFARIFSGTLKEGDELYVLGPKHDVQTALLMEAQGATSFPHVGRVKVEGLYAMMGREMETVGEASVGNIVAIAGLQDHLVRSGTLSTSLACPAFTDLHSVSAPIVKVAVEPKRLADMEQLDKGLKLLYQADPCVEVYVQETGEHVLAAAGEVHLQKCLKDLTDTFAKIEINASEPIVAFRETVVPPPKVDMMSEAIVDTQENTSSTKKKALIEITTPNKQCTLRIRAIPLPAAASELLENSAHMIKTMHRSRKGGQNAAAALLQNSENQPALPAEMVLSGELKDNMEKLRNDLKEACKEEDPKDTNEILELMDKICSFGPRNCGPNILVNASSLPMPSVWSDSSSSSCTQSSKAADFIAPLLTGFQLSTLAGPLCEEPMMGVCFVLQDFLLAPEVAATTVLERRKSESPEIVNKEEASGGQVGEVKRELEETSQSTMSAYGPLSGQLIPTMKEGCRRAFQVQPQRLMVAQYSCIIQTTSDVLGKVYGVINRRRGRVLSDEMQEGSDVFNIKTVIPVCESFGFSEEILKKTSGLALPQLVFSHWEVLPIDPYWIPTTQEEYLHYGDKADNENIARRYMNQVRKRKGLFVEEKVVMHAEKQRTIGRNK</sequence>
<dbReference type="CDD" id="cd16268">
    <property type="entry name" value="EF2_II"/>
    <property type="match status" value="1"/>
</dbReference>
<keyword evidence="4" id="KW-0547">Nucleotide-binding</keyword>
<evidence type="ECO:0000256" key="10">
    <source>
        <dbReference type="SAM" id="MobiDB-lite"/>
    </source>
</evidence>
<feature type="region of interest" description="Disordered" evidence="10">
    <location>
        <begin position="891"/>
        <end position="924"/>
    </location>
</feature>
<dbReference type="CDD" id="cd01681">
    <property type="entry name" value="aeEF2_snRNP_like_IV"/>
    <property type="match status" value="1"/>
</dbReference>
<dbReference type="SUPFAM" id="SSF52540">
    <property type="entry name" value="P-loop containing nucleoside triphosphate hydrolases"/>
    <property type="match status" value="1"/>
</dbReference>
<dbReference type="SUPFAM" id="SSF50447">
    <property type="entry name" value="Translation proteins"/>
    <property type="match status" value="1"/>
</dbReference>
<dbReference type="Pfam" id="PF25118">
    <property type="entry name" value="EFL1"/>
    <property type="match status" value="1"/>
</dbReference>
<evidence type="ECO:0000313" key="12">
    <source>
        <dbReference type="EMBL" id="GAV07633.1"/>
    </source>
</evidence>
<evidence type="ECO:0000256" key="1">
    <source>
        <dbReference type="ARBA" id="ARBA00004496"/>
    </source>
</evidence>
<dbReference type="GO" id="GO:0043022">
    <property type="term" value="F:ribosome binding"/>
    <property type="evidence" value="ECO:0007669"/>
    <property type="project" value="TreeGrafter"/>
</dbReference>
<evidence type="ECO:0000259" key="11">
    <source>
        <dbReference type="PROSITE" id="PS51722"/>
    </source>
</evidence>
<dbReference type="CDD" id="cd01885">
    <property type="entry name" value="EF2"/>
    <property type="match status" value="1"/>
</dbReference>
<evidence type="ECO:0000256" key="6">
    <source>
        <dbReference type="ARBA" id="ARBA00023134"/>
    </source>
</evidence>
<proteinExistence type="predicted"/>
<dbReference type="OrthoDB" id="364892at2759"/>
<dbReference type="FunFam" id="3.40.50.300:FF:000746">
    <property type="entry name" value="Ribosome assembly protein 1"/>
    <property type="match status" value="1"/>
</dbReference>
<dbReference type="InterPro" id="IPR009000">
    <property type="entry name" value="Transl_B-barrel_sf"/>
</dbReference>
<dbReference type="GO" id="GO:0005829">
    <property type="term" value="C:cytosol"/>
    <property type="evidence" value="ECO:0007669"/>
    <property type="project" value="TreeGrafter"/>
</dbReference>
<organism evidence="12 13">
    <name type="scientific">Ramazzottius varieornatus</name>
    <name type="common">Water bear</name>
    <name type="synonym">Tardigrade</name>
    <dbReference type="NCBI Taxonomy" id="947166"/>
    <lineage>
        <taxon>Eukaryota</taxon>
        <taxon>Metazoa</taxon>
        <taxon>Ecdysozoa</taxon>
        <taxon>Tardigrada</taxon>
        <taxon>Eutardigrada</taxon>
        <taxon>Parachela</taxon>
        <taxon>Hypsibioidea</taxon>
        <taxon>Ramazzottiidae</taxon>
        <taxon>Ramazzottius</taxon>
    </lineage>
</organism>
<dbReference type="InterPro" id="IPR005225">
    <property type="entry name" value="Small_GTP-bd"/>
</dbReference>
<evidence type="ECO:0000256" key="4">
    <source>
        <dbReference type="ARBA" id="ARBA00022741"/>
    </source>
</evidence>
<feature type="domain" description="Tr-type G" evidence="11">
    <location>
        <begin position="17"/>
        <end position="316"/>
    </location>
</feature>
<evidence type="ECO:0000313" key="13">
    <source>
        <dbReference type="Proteomes" id="UP000186922"/>
    </source>
</evidence>
<evidence type="ECO:0000256" key="8">
    <source>
        <dbReference type="ARBA" id="ARBA00068031"/>
    </source>
</evidence>
<dbReference type="InterPro" id="IPR000640">
    <property type="entry name" value="EFG_V-like"/>
</dbReference>
<dbReference type="CDD" id="cd04096">
    <property type="entry name" value="eEF2_snRNP_like_C"/>
    <property type="match status" value="1"/>
</dbReference>
<dbReference type="Pfam" id="PF03144">
    <property type="entry name" value="GTP_EFTU_D2"/>
    <property type="match status" value="1"/>
</dbReference>
<dbReference type="GO" id="GO:1990904">
    <property type="term" value="C:ribonucleoprotein complex"/>
    <property type="evidence" value="ECO:0007669"/>
    <property type="project" value="TreeGrafter"/>
</dbReference>
<dbReference type="InterPro" id="IPR056752">
    <property type="entry name" value="EFL1"/>
</dbReference>
<dbReference type="GO" id="GO:0005525">
    <property type="term" value="F:GTP binding"/>
    <property type="evidence" value="ECO:0007669"/>
    <property type="project" value="UniProtKB-KW"/>
</dbReference>
<dbReference type="FunFam" id="3.30.70.870:FF:000002">
    <property type="entry name" value="Translation elongation factor 2"/>
    <property type="match status" value="1"/>
</dbReference>
<comment type="caution">
    <text evidence="12">The sequence shown here is derived from an EMBL/GenBank/DDBJ whole genome shotgun (WGS) entry which is preliminary data.</text>
</comment>
<feature type="compositionally biased region" description="Basic and acidic residues" evidence="10">
    <location>
        <begin position="891"/>
        <end position="903"/>
    </location>
</feature>
<name>A0A1D1W4C7_RAMVA</name>
<dbReference type="Gene3D" id="3.90.1430.10">
    <property type="entry name" value="Yeast translation eEF2 (G' domain)"/>
    <property type="match status" value="1"/>
</dbReference>
<keyword evidence="5" id="KW-0378">Hydrolase</keyword>
<dbReference type="GO" id="GO:0042256">
    <property type="term" value="P:cytosolic ribosome assembly"/>
    <property type="evidence" value="ECO:0007669"/>
    <property type="project" value="TreeGrafter"/>
</dbReference>
<dbReference type="STRING" id="947166.A0A1D1W4C7"/>
<keyword evidence="13" id="KW-1185">Reference proteome</keyword>
<gene>
    <name evidence="12" type="primary">RvY_17448-1</name>
    <name evidence="12" type="synonym">RvY_17448.1</name>
    <name evidence="12" type="ORF">RvY_17448</name>
</gene>
<reference evidence="12 13" key="1">
    <citation type="journal article" date="2016" name="Nat. Commun.">
        <title>Extremotolerant tardigrade genome and improved radiotolerance of human cultured cells by tardigrade-unique protein.</title>
        <authorList>
            <person name="Hashimoto T."/>
            <person name="Horikawa D.D."/>
            <person name="Saito Y."/>
            <person name="Kuwahara H."/>
            <person name="Kozuka-Hata H."/>
            <person name="Shin-I T."/>
            <person name="Minakuchi Y."/>
            <person name="Ohishi K."/>
            <person name="Motoyama A."/>
            <person name="Aizu T."/>
            <person name="Enomoto A."/>
            <person name="Kondo K."/>
            <person name="Tanaka S."/>
            <person name="Hara Y."/>
            <person name="Koshikawa S."/>
            <person name="Sagara H."/>
            <person name="Miura T."/>
            <person name="Yokobori S."/>
            <person name="Miyagawa K."/>
            <person name="Suzuki Y."/>
            <person name="Kubo T."/>
            <person name="Oyama M."/>
            <person name="Kohara Y."/>
            <person name="Fujiyama A."/>
            <person name="Arakawa K."/>
            <person name="Katayama T."/>
            <person name="Toyoda A."/>
            <person name="Kunieda T."/>
        </authorList>
    </citation>
    <scope>NUCLEOTIDE SEQUENCE [LARGE SCALE GENOMIC DNA]</scope>
    <source>
        <strain evidence="12 13">YOKOZUNA-1</strain>
    </source>
</reference>
<keyword evidence="3" id="KW-0690">Ribosome biogenesis</keyword>
<dbReference type="PROSITE" id="PS51722">
    <property type="entry name" value="G_TR_2"/>
    <property type="match status" value="1"/>
</dbReference>
<evidence type="ECO:0000256" key="9">
    <source>
        <dbReference type="ARBA" id="ARBA00081809"/>
    </source>
</evidence>
<dbReference type="Gene3D" id="3.30.230.10">
    <property type="match status" value="1"/>
</dbReference>
<dbReference type="InterPro" id="IPR035647">
    <property type="entry name" value="EFG_III/V"/>
</dbReference>
<dbReference type="Pfam" id="PF00009">
    <property type="entry name" value="GTP_EFTU"/>
    <property type="match status" value="1"/>
</dbReference>
<dbReference type="AlphaFoldDB" id="A0A1D1W4C7"/>
<comment type="subcellular location">
    <subcellularLocation>
        <location evidence="1">Cytoplasm</location>
    </subcellularLocation>
</comment>
<dbReference type="EMBL" id="BDGG01000015">
    <property type="protein sequence ID" value="GAV07633.1"/>
    <property type="molecule type" value="Genomic_DNA"/>
</dbReference>
<dbReference type="InterPro" id="IPR020568">
    <property type="entry name" value="Ribosomal_Su5_D2-typ_SF"/>
</dbReference>
<dbReference type="Pfam" id="PF00679">
    <property type="entry name" value="EFG_C"/>
    <property type="match status" value="1"/>
</dbReference>
<keyword evidence="6" id="KW-0342">GTP-binding</keyword>
<evidence type="ECO:0000256" key="2">
    <source>
        <dbReference type="ARBA" id="ARBA00022490"/>
    </source>
</evidence>
<dbReference type="Proteomes" id="UP000186922">
    <property type="component" value="Unassembled WGS sequence"/>
</dbReference>
<dbReference type="InterPro" id="IPR014721">
    <property type="entry name" value="Ribsml_uS5_D2-typ_fold_subgr"/>
</dbReference>
<evidence type="ECO:0000256" key="5">
    <source>
        <dbReference type="ARBA" id="ARBA00022801"/>
    </source>
</evidence>